<accession>A0A1W0WPH9</accession>
<keyword evidence="5" id="KW-1185">Reference proteome</keyword>
<evidence type="ECO:0000313" key="5">
    <source>
        <dbReference type="Proteomes" id="UP000192578"/>
    </source>
</evidence>
<evidence type="ECO:0000259" key="3">
    <source>
        <dbReference type="PROSITE" id="PS50158"/>
    </source>
</evidence>
<dbReference type="PROSITE" id="PS50158">
    <property type="entry name" value="ZF_CCHC"/>
    <property type="match status" value="1"/>
</dbReference>
<dbReference type="SUPFAM" id="SSF57756">
    <property type="entry name" value="Retrovirus zinc finger-like domains"/>
    <property type="match status" value="1"/>
</dbReference>
<dbReference type="EMBL" id="MTYJ01000066">
    <property type="protein sequence ID" value="OQV17057.1"/>
    <property type="molecule type" value="Genomic_DNA"/>
</dbReference>
<proteinExistence type="predicted"/>
<organism evidence="4 5">
    <name type="scientific">Hypsibius exemplaris</name>
    <name type="common">Freshwater tardigrade</name>
    <dbReference type="NCBI Taxonomy" id="2072580"/>
    <lineage>
        <taxon>Eukaryota</taxon>
        <taxon>Metazoa</taxon>
        <taxon>Ecdysozoa</taxon>
        <taxon>Tardigrada</taxon>
        <taxon>Eutardigrada</taxon>
        <taxon>Parachela</taxon>
        <taxon>Hypsibioidea</taxon>
        <taxon>Hypsibiidae</taxon>
        <taxon>Hypsibius</taxon>
    </lineage>
</organism>
<keyword evidence="1" id="KW-0863">Zinc-finger</keyword>
<gene>
    <name evidence="4" type="ORF">BV898_08776</name>
</gene>
<sequence length="521" mass="59271">MSVSEEELVQEIGESLKVFEMRKQLKKVKSVQKDDDEDESRDPQDQSIRPCPISPQVMPRRSLRRPATRDLSNDEDEDDQKSENIQALMNLLTGKSGTRLRRDRGQEGFEVPRQSRPPKELPTFRGDRGEDAVEFLMQFERVGSHHKWDDAEKLNYLFLALKGNAMDWHQSMSTRAIWTEMRQAFLKAFGKQWVDMSLDEKTTHRLAREEPYSYATRILRNLEHTHPGASEHDRVLQLMCQLPKNLKPHFVRRDPPKSVQEFTEDLQNAARIQCLHEESVLENGNLGLLHAILQNPALEYSSALVKRFQASGSSAAPVLAAYEGPSVARQMENTTKSANTDLQMKALADEIASLKVALQKQSDDARRNSMPAPGGNSQTNFRGKRPEARTCHHCKRVGHIEKDCYSKNGFPNRNPSRNSNRFSAPINFGQSFQQHQYPSPQYFAPTQYPNQLQPFQNQPYYVNSTPPLQPPFVSAAPPSQLALPASQYFTSAHQNVKKNVPPHQIPVQNTSPVQNVWTSSP</sequence>
<feature type="domain" description="CCHC-type" evidence="3">
    <location>
        <begin position="391"/>
        <end position="404"/>
    </location>
</feature>
<protein>
    <recommendedName>
        <fullName evidence="3">CCHC-type domain-containing protein</fullName>
    </recommendedName>
</protein>
<evidence type="ECO:0000256" key="2">
    <source>
        <dbReference type="SAM" id="MobiDB-lite"/>
    </source>
</evidence>
<keyword evidence="1" id="KW-0479">Metal-binding</keyword>
<evidence type="ECO:0000256" key="1">
    <source>
        <dbReference type="PROSITE-ProRule" id="PRU00047"/>
    </source>
</evidence>
<dbReference type="Proteomes" id="UP000192578">
    <property type="component" value="Unassembled WGS sequence"/>
</dbReference>
<dbReference type="InterPro" id="IPR036875">
    <property type="entry name" value="Znf_CCHC_sf"/>
</dbReference>
<feature type="compositionally biased region" description="Polar residues" evidence="2">
    <location>
        <begin position="506"/>
        <end position="521"/>
    </location>
</feature>
<feature type="region of interest" description="Disordered" evidence="2">
    <location>
        <begin position="499"/>
        <end position="521"/>
    </location>
</feature>
<feature type="region of interest" description="Disordered" evidence="2">
    <location>
        <begin position="25"/>
        <end position="126"/>
    </location>
</feature>
<dbReference type="InterPro" id="IPR001878">
    <property type="entry name" value="Znf_CCHC"/>
</dbReference>
<dbReference type="AlphaFoldDB" id="A0A1W0WPH9"/>
<keyword evidence="1" id="KW-0862">Zinc</keyword>
<comment type="caution">
    <text evidence="4">The sequence shown here is derived from an EMBL/GenBank/DDBJ whole genome shotgun (WGS) entry which is preliminary data.</text>
</comment>
<feature type="region of interest" description="Disordered" evidence="2">
    <location>
        <begin position="358"/>
        <end position="387"/>
    </location>
</feature>
<reference evidence="5" key="1">
    <citation type="submission" date="2017-01" db="EMBL/GenBank/DDBJ databases">
        <title>Comparative genomics of anhydrobiosis in the tardigrade Hypsibius dujardini.</title>
        <authorList>
            <person name="Yoshida Y."/>
            <person name="Koutsovoulos G."/>
            <person name="Laetsch D."/>
            <person name="Stevens L."/>
            <person name="Kumar S."/>
            <person name="Horikawa D."/>
            <person name="Ishino K."/>
            <person name="Komine S."/>
            <person name="Tomita M."/>
            <person name="Blaxter M."/>
            <person name="Arakawa K."/>
        </authorList>
    </citation>
    <scope>NUCLEOTIDE SEQUENCE [LARGE SCALE GENOMIC DNA]</scope>
    <source>
        <strain evidence="5">Z151</strain>
    </source>
</reference>
<dbReference type="GO" id="GO:0008270">
    <property type="term" value="F:zinc ion binding"/>
    <property type="evidence" value="ECO:0007669"/>
    <property type="project" value="UniProtKB-KW"/>
</dbReference>
<evidence type="ECO:0000313" key="4">
    <source>
        <dbReference type="EMBL" id="OQV17057.1"/>
    </source>
</evidence>
<dbReference type="PANTHER" id="PTHR33194">
    <property type="entry name" value="ZINC KNUCKLE DOMAINCONTAINING PROTEIN"/>
    <property type="match status" value="1"/>
</dbReference>
<dbReference type="PANTHER" id="PTHR33194:SF4">
    <property type="entry name" value="CCHC-TYPE DOMAIN-CONTAINING PROTEIN"/>
    <property type="match status" value="1"/>
</dbReference>
<name>A0A1W0WPH9_HYPEX</name>
<dbReference type="GO" id="GO:0003676">
    <property type="term" value="F:nucleic acid binding"/>
    <property type="evidence" value="ECO:0007669"/>
    <property type="project" value="InterPro"/>
</dbReference>